<comment type="caution">
    <text evidence="2">The sequence shown here is derived from an EMBL/GenBank/DDBJ whole genome shotgun (WGS) entry which is preliminary data.</text>
</comment>
<sequence length="565" mass="60896">MSRACVASPLSGWGNLHLFHHVNPPGPMLTAATLLGGMSLAGVPSVRRYIPVSIHRSPTALARISPMGFLVVEVGVSYFEWLNTISKPFNEPFYTNTDINTNTTSDNYIIPPPPLFTHTKDIIPLPPKALSNPSRITKDLVFVGHAPTCRWAYSRDPIDSDDQPGLRRSARIASAVLAARETATRTTSAPNARPACGRAPFVMNGGRRGGASGGGGSGPGGAGARNGATSGRRGRRRGAAGAPAPSPPNPPSTQFDDDGSDPDDDPEEVGWVYFFFFAVLSTLVGIGSMPKVKPPTTHIDEFNGDLVVSKPVTHPFSRITRMDMTSFLLFFILCGPGSERRRANMAHFLNLQDYNINNFILQPENHSISIQHMDQSVSTTTPDTAEDIVKSVPAATENHDNNGYSFASDHAFYADSEPSGSNIEADLSLALTKTCEQAVEEESVVLDGAVTRWKGKGKAIAGMDGAVLDSASVTELEDAVNSEHVSTFSRLYVPVYKYRRTYPKTITVFAQADNPAQAFVHFHLPNHHSNNRVMAVDLSRRKIPFLAKRIATASDGDVVEGEGDG</sequence>
<accession>A0A8H7XXD3</accession>
<reference evidence="2" key="1">
    <citation type="submission" date="2021-02" db="EMBL/GenBank/DDBJ databases">
        <title>Psilocybe cubensis genome.</title>
        <authorList>
            <person name="Mckernan K.J."/>
            <person name="Crawford S."/>
            <person name="Trippe A."/>
            <person name="Kane L.T."/>
            <person name="Mclaughlin S."/>
        </authorList>
    </citation>
    <scope>NUCLEOTIDE SEQUENCE [LARGE SCALE GENOMIC DNA]</scope>
    <source>
        <strain evidence="2">MGC-MH-2018</strain>
    </source>
</reference>
<evidence type="ECO:0000313" key="2">
    <source>
        <dbReference type="EMBL" id="KAG5169705.1"/>
    </source>
</evidence>
<name>A0A8H7XXD3_PSICU</name>
<protein>
    <submittedName>
        <fullName evidence="2">Uncharacterized protein</fullName>
    </submittedName>
</protein>
<gene>
    <name evidence="2" type="ORF">JR316_006262</name>
</gene>
<proteinExistence type="predicted"/>
<dbReference type="EMBL" id="JAFIQS010000005">
    <property type="protein sequence ID" value="KAG5169705.1"/>
    <property type="molecule type" value="Genomic_DNA"/>
</dbReference>
<feature type="region of interest" description="Disordered" evidence="1">
    <location>
        <begin position="180"/>
        <end position="264"/>
    </location>
</feature>
<dbReference type="AlphaFoldDB" id="A0A8H7XXD3"/>
<feature type="compositionally biased region" description="Low complexity" evidence="1">
    <location>
        <begin position="180"/>
        <end position="189"/>
    </location>
</feature>
<organism evidence="2">
    <name type="scientific">Psilocybe cubensis</name>
    <name type="common">Psychedelic mushroom</name>
    <name type="synonym">Stropharia cubensis</name>
    <dbReference type="NCBI Taxonomy" id="181762"/>
    <lineage>
        <taxon>Eukaryota</taxon>
        <taxon>Fungi</taxon>
        <taxon>Dikarya</taxon>
        <taxon>Basidiomycota</taxon>
        <taxon>Agaricomycotina</taxon>
        <taxon>Agaricomycetes</taxon>
        <taxon>Agaricomycetidae</taxon>
        <taxon>Agaricales</taxon>
        <taxon>Agaricineae</taxon>
        <taxon>Strophariaceae</taxon>
        <taxon>Psilocybe</taxon>
    </lineage>
</organism>
<feature type="compositionally biased region" description="Acidic residues" evidence="1">
    <location>
        <begin position="255"/>
        <end position="264"/>
    </location>
</feature>
<evidence type="ECO:0000256" key="1">
    <source>
        <dbReference type="SAM" id="MobiDB-lite"/>
    </source>
</evidence>
<feature type="compositionally biased region" description="Gly residues" evidence="1">
    <location>
        <begin position="206"/>
        <end position="224"/>
    </location>
</feature>